<proteinExistence type="predicted"/>
<gene>
    <name evidence="2" type="ORF">SAMN05443999_102155</name>
</gene>
<reference evidence="2 3" key="1">
    <citation type="submission" date="2016-10" db="EMBL/GenBank/DDBJ databases">
        <authorList>
            <person name="de Groot N.N."/>
        </authorList>
    </citation>
    <scope>NUCLEOTIDE SEQUENCE [LARGE SCALE GENOMIC DNA]</scope>
    <source>
        <strain evidence="2 3">DSM 100674</strain>
    </source>
</reference>
<feature type="domain" description="Glycosyltransferase 61 catalytic" evidence="1">
    <location>
        <begin position="82"/>
        <end position="261"/>
    </location>
</feature>
<evidence type="ECO:0000259" key="1">
    <source>
        <dbReference type="Pfam" id="PF04577"/>
    </source>
</evidence>
<accession>A0A1H7JG96</accession>
<dbReference type="RefSeq" id="WP_175544682.1">
    <property type="nucleotide sequence ID" value="NZ_FOAG01000002.1"/>
</dbReference>
<dbReference type="EMBL" id="FOAG01000002">
    <property type="protein sequence ID" value="SEK73651.1"/>
    <property type="molecule type" value="Genomic_DNA"/>
</dbReference>
<name>A0A1H7JG96_9RHOB</name>
<dbReference type="STRING" id="1287727.SAMN05443999_102155"/>
<dbReference type="GO" id="GO:0016757">
    <property type="term" value="F:glycosyltransferase activity"/>
    <property type="evidence" value="ECO:0007669"/>
    <property type="project" value="InterPro"/>
</dbReference>
<dbReference type="AlphaFoldDB" id="A0A1H7JG96"/>
<dbReference type="Pfam" id="PF04577">
    <property type="entry name" value="Glyco_transf_61"/>
    <property type="match status" value="1"/>
</dbReference>
<sequence>MIPDAARLPKAWIGYEPNATLVPMTGAAGHACGVLSATGQPLPAGRTLLSGGRFTPDPAPPAATLAHLPGRWLFAGVGRHHFGHFLLEATPRLWAFDHVARPVDGIALIPMAGRDIAAVIRRRLGPLLDILCQGLPVHLIDRPTQVDELILPSQGFGHLHWSAGTPEFRTYMRRHLCAAVSPDGPERIYISRRRLKSRARQVPHEQQIEHWMSDAGFTVFHPERHPIPEQIARYRAARVIVGPDGSAFHLAAMVMQPGTRVGLIQRRTRQPVFDAIARQITSFGQANLWTSAALARFHDDPQATDDIASLPPELCQLRTDLTEGGFI</sequence>
<dbReference type="InterPro" id="IPR049625">
    <property type="entry name" value="Glyco_transf_61_cat"/>
</dbReference>
<protein>
    <recommendedName>
        <fullName evidence="1">Glycosyltransferase 61 catalytic domain-containing protein</fullName>
    </recommendedName>
</protein>
<organism evidence="2 3">
    <name type="scientific">Roseovarius azorensis</name>
    <dbReference type="NCBI Taxonomy" id="1287727"/>
    <lineage>
        <taxon>Bacteria</taxon>
        <taxon>Pseudomonadati</taxon>
        <taxon>Pseudomonadota</taxon>
        <taxon>Alphaproteobacteria</taxon>
        <taxon>Rhodobacterales</taxon>
        <taxon>Roseobacteraceae</taxon>
        <taxon>Roseovarius</taxon>
    </lineage>
</organism>
<keyword evidence="3" id="KW-1185">Reference proteome</keyword>
<evidence type="ECO:0000313" key="3">
    <source>
        <dbReference type="Proteomes" id="UP000199582"/>
    </source>
</evidence>
<dbReference type="Proteomes" id="UP000199582">
    <property type="component" value="Unassembled WGS sequence"/>
</dbReference>
<evidence type="ECO:0000313" key="2">
    <source>
        <dbReference type="EMBL" id="SEK73651.1"/>
    </source>
</evidence>